<name>A0A6S6S590_9BACT</name>
<gene>
    <name evidence="1" type="ORF">HELGO_WM2438</name>
</gene>
<evidence type="ECO:0008006" key="2">
    <source>
        <dbReference type="Google" id="ProtNLM"/>
    </source>
</evidence>
<sequence>MIKSKQILILTSLLLLSGCSPKKVPVNEGGYYHSGVYFGTHFTDHFKRGIKDGCATSKGKYTKSHWFFKRKKDYVDGWFLGRNRCKHLLIVEND</sequence>
<organism evidence="1">
    <name type="scientific">uncultured Sulfurovum sp</name>
    <dbReference type="NCBI Taxonomy" id="269237"/>
    <lineage>
        <taxon>Bacteria</taxon>
        <taxon>Pseudomonadati</taxon>
        <taxon>Campylobacterota</taxon>
        <taxon>Epsilonproteobacteria</taxon>
        <taxon>Campylobacterales</taxon>
        <taxon>Sulfurovaceae</taxon>
        <taxon>Sulfurovum</taxon>
        <taxon>environmental samples</taxon>
    </lineage>
</organism>
<accession>A0A6S6S590</accession>
<dbReference type="PROSITE" id="PS51257">
    <property type="entry name" value="PROKAR_LIPOPROTEIN"/>
    <property type="match status" value="1"/>
</dbReference>
<dbReference type="EMBL" id="CACVAS010000020">
    <property type="protein sequence ID" value="CAA6801386.1"/>
    <property type="molecule type" value="Genomic_DNA"/>
</dbReference>
<protein>
    <recommendedName>
        <fullName evidence="2">Lipoprotein</fullName>
    </recommendedName>
</protein>
<evidence type="ECO:0000313" key="1">
    <source>
        <dbReference type="EMBL" id="CAA6801386.1"/>
    </source>
</evidence>
<proteinExistence type="predicted"/>
<dbReference type="AlphaFoldDB" id="A0A6S6S590"/>
<reference evidence="1" key="1">
    <citation type="submission" date="2020-01" db="EMBL/GenBank/DDBJ databases">
        <authorList>
            <person name="Meier V. D."/>
            <person name="Meier V D."/>
        </authorList>
    </citation>
    <scope>NUCLEOTIDE SEQUENCE</scope>
    <source>
        <strain evidence="1">HLG_WM_MAG_01</strain>
    </source>
</reference>